<dbReference type="InterPro" id="IPR036282">
    <property type="entry name" value="Glutathione-S-Trfase_C_sf"/>
</dbReference>
<protein>
    <submittedName>
        <fullName evidence="5">G2535 protein</fullName>
    </submittedName>
</protein>
<evidence type="ECO:0000256" key="2">
    <source>
        <dbReference type="ARBA" id="ARBA00024194"/>
    </source>
</evidence>
<dbReference type="InterPro" id="IPR044627">
    <property type="entry name" value="DHAR1/2/3/4"/>
</dbReference>
<organism evidence="5 6">
    <name type="scientific">Coccomyxa viridis</name>
    <dbReference type="NCBI Taxonomy" id="1274662"/>
    <lineage>
        <taxon>Eukaryota</taxon>
        <taxon>Viridiplantae</taxon>
        <taxon>Chlorophyta</taxon>
        <taxon>core chlorophytes</taxon>
        <taxon>Trebouxiophyceae</taxon>
        <taxon>Trebouxiophyceae incertae sedis</taxon>
        <taxon>Coccomyxaceae</taxon>
        <taxon>Coccomyxa</taxon>
    </lineage>
</organism>
<name>A0ABP1FPB4_9CHLO</name>
<keyword evidence="6" id="KW-1185">Reference proteome</keyword>
<dbReference type="InterPro" id="IPR036249">
    <property type="entry name" value="Thioredoxin-like_sf"/>
</dbReference>
<feature type="domain" description="GST N-terminal" evidence="4">
    <location>
        <begin position="2"/>
        <end position="63"/>
    </location>
</feature>
<evidence type="ECO:0000313" key="6">
    <source>
        <dbReference type="Proteomes" id="UP001497392"/>
    </source>
</evidence>
<comment type="similarity">
    <text evidence="2">Belongs to the GST superfamily. DHAR family.</text>
</comment>
<dbReference type="PANTHER" id="PTHR44420">
    <property type="entry name" value="GLUTATHIONE S-TRANSFERASE DHAR2-RELATED"/>
    <property type="match status" value="1"/>
</dbReference>
<evidence type="ECO:0000259" key="4">
    <source>
        <dbReference type="Pfam" id="PF13417"/>
    </source>
</evidence>
<dbReference type="Pfam" id="PF13417">
    <property type="entry name" value="GST_N_3"/>
    <property type="match status" value="1"/>
</dbReference>
<comment type="catalytic activity">
    <reaction evidence="3">
        <text>L-dehydroascorbate + 2 glutathione = glutathione disulfide + L-ascorbate</text>
        <dbReference type="Rhea" id="RHEA:24424"/>
        <dbReference type="ChEBI" id="CHEBI:38290"/>
        <dbReference type="ChEBI" id="CHEBI:57925"/>
        <dbReference type="ChEBI" id="CHEBI:58297"/>
        <dbReference type="ChEBI" id="CHEBI:58539"/>
        <dbReference type="EC" id="1.8.5.1"/>
    </reaction>
</comment>
<accession>A0ABP1FPB4</accession>
<dbReference type="EMBL" id="CAXHTA020000004">
    <property type="protein sequence ID" value="CAL5220504.1"/>
    <property type="molecule type" value="Genomic_DNA"/>
</dbReference>
<evidence type="ECO:0000256" key="1">
    <source>
        <dbReference type="ARBA" id="ARBA00022679"/>
    </source>
</evidence>
<comment type="caution">
    <text evidence="5">The sequence shown here is derived from an EMBL/GenBank/DDBJ whole genome shotgun (WGS) entry which is preliminary data.</text>
</comment>
<dbReference type="PANTHER" id="PTHR44420:SF2">
    <property type="entry name" value="GLUTATHIONE S-TRANSFERASE DHAR2-RELATED"/>
    <property type="match status" value="1"/>
</dbReference>
<keyword evidence="1" id="KW-0808">Transferase</keyword>
<proteinExistence type="inferred from homology"/>
<sequence length="195" mass="22313">MLTLEEKGIPYNKLLIDELNMPEWIQEVSPEKQIPFGTELESGKWLYDSDKMIPYLEDKYSDRKKLGKPDDVDKVGTNLMPSLIEYLTSKGSEEEEKRTALLGVLREINNALQKSDGPYFGGKDVNAADLRVAPQLKHVMIGTKAIKDFQFPGELHGIHTLLEAMEGRQSWKKTYYTEKYVSDGWHKKMEVMGAK</sequence>
<dbReference type="SUPFAM" id="SSF47616">
    <property type="entry name" value="GST C-terminal domain-like"/>
    <property type="match status" value="1"/>
</dbReference>
<dbReference type="SUPFAM" id="SSF52833">
    <property type="entry name" value="Thioredoxin-like"/>
    <property type="match status" value="1"/>
</dbReference>
<dbReference type="InterPro" id="IPR004045">
    <property type="entry name" value="Glutathione_S-Trfase_N"/>
</dbReference>
<dbReference type="Proteomes" id="UP001497392">
    <property type="component" value="Unassembled WGS sequence"/>
</dbReference>
<dbReference type="Gene3D" id="3.40.30.10">
    <property type="entry name" value="Glutaredoxin"/>
    <property type="match status" value="1"/>
</dbReference>
<gene>
    <name evidence="5" type="primary">g2535</name>
    <name evidence="5" type="ORF">VP750_LOCUS2163</name>
</gene>
<reference evidence="5 6" key="1">
    <citation type="submission" date="2024-06" db="EMBL/GenBank/DDBJ databases">
        <authorList>
            <person name="Kraege A."/>
            <person name="Thomma B."/>
        </authorList>
    </citation>
    <scope>NUCLEOTIDE SEQUENCE [LARGE SCALE GENOMIC DNA]</scope>
</reference>
<evidence type="ECO:0000313" key="5">
    <source>
        <dbReference type="EMBL" id="CAL5220504.1"/>
    </source>
</evidence>
<evidence type="ECO:0000256" key="3">
    <source>
        <dbReference type="ARBA" id="ARBA00049544"/>
    </source>
</evidence>
<dbReference type="Gene3D" id="1.20.1050.10">
    <property type="match status" value="1"/>
</dbReference>